<dbReference type="Proteomes" id="UP000274131">
    <property type="component" value="Unassembled WGS sequence"/>
</dbReference>
<organism evidence="4">
    <name type="scientific">Enterobius vermicularis</name>
    <name type="common">Human pinworm</name>
    <dbReference type="NCBI Taxonomy" id="51028"/>
    <lineage>
        <taxon>Eukaryota</taxon>
        <taxon>Metazoa</taxon>
        <taxon>Ecdysozoa</taxon>
        <taxon>Nematoda</taxon>
        <taxon>Chromadorea</taxon>
        <taxon>Rhabditida</taxon>
        <taxon>Spirurina</taxon>
        <taxon>Oxyuridomorpha</taxon>
        <taxon>Oxyuroidea</taxon>
        <taxon>Oxyuridae</taxon>
        <taxon>Enterobius</taxon>
    </lineage>
</organism>
<dbReference type="InterPro" id="IPR011993">
    <property type="entry name" value="PH-like_dom_sf"/>
</dbReference>
<evidence type="ECO:0000313" key="3">
    <source>
        <dbReference type="Proteomes" id="UP000274131"/>
    </source>
</evidence>
<keyword evidence="3" id="KW-1185">Reference proteome</keyword>
<protein>
    <submittedName>
        <fullName evidence="4">ACB domain-containing protein</fullName>
    </submittedName>
</protein>
<proteinExistence type="predicted"/>
<gene>
    <name evidence="2" type="ORF">EVEC_LOCUS5637</name>
</gene>
<dbReference type="WBParaSite" id="EVEC_0000602601-mRNA-1">
    <property type="protein sequence ID" value="EVEC_0000602601-mRNA-1"/>
    <property type="gene ID" value="EVEC_0000602601"/>
</dbReference>
<evidence type="ECO:0000256" key="1">
    <source>
        <dbReference type="SAM" id="MobiDB-lite"/>
    </source>
</evidence>
<dbReference type="STRING" id="51028.A0A0N4V6X7"/>
<reference evidence="2 3" key="2">
    <citation type="submission" date="2018-10" db="EMBL/GenBank/DDBJ databases">
        <authorList>
            <consortium name="Pathogen Informatics"/>
        </authorList>
    </citation>
    <scope>NUCLEOTIDE SEQUENCE [LARGE SCALE GENOMIC DNA]</scope>
</reference>
<dbReference type="OrthoDB" id="5827579at2759"/>
<sequence>MKSSDDPNDDDKALSEEQRFYYLRLMATPGGEKEPIKTKFLRWAPPSLMQENIEQNRVLESQAMRVVRTIGQAFEVCHKVAQEQMQERTQEDNESNNNMKNKGTY</sequence>
<dbReference type="AlphaFoldDB" id="A0A0N4V6X7"/>
<feature type="region of interest" description="Disordered" evidence="1">
    <location>
        <begin position="84"/>
        <end position="105"/>
    </location>
</feature>
<name>A0A0N4V6X7_ENTVE</name>
<evidence type="ECO:0000313" key="4">
    <source>
        <dbReference type="WBParaSite" id="EVEC_0000602601-mRNA-1"/>
    </source>
</evidence>
<dbReference type="EMBL" id="UXUI01008223">
    <property type="protein sequence ID" value="VDD90886.1"/>
    <property type="molecule type" value="Genomic_DNA"/>
</dbReference>
<reference evidence="4" key="1">
    <citation type="submission" date="2017-02" db="UniProtKB">
        <authorList>
            <consortium name="WormBaseParasite"/>
        </authorList>
    </citation>
    <scope>IDENTIFICATION</scope>
</reference>
<dbReference type="Gene3D" id="2.30.29.30">
    <property type="entry name" value="Pleckstrin-homology domain (PH domain)/Phosphotyrosine-binding domain (PTB)"/>
    <property type="match status" value="1"/>
</dbReference>
<feature type="compositionally biased region" description="Polar residues" evidence="1">
    <location>
        <begin position="95"/>
        <end position="105"/>
    </location>
</feature>
<evidence type="ECO:0000313" key="2">
    <source>
        <dbReference type="EMBL" id="VDD90886.1"/>
    </source>
</evidence>
<accession>A0A0N4V6X7</accession>